<accession>A0A1Q9A9K7</accession>
<feature type="domain" description="Response regulatory" evidence="10">
    <location>
        <begin position="3"/>
        <end position="116"/>
    </location>
</feature>
<dbReference type="GO" id="GO:0000976">
    <property type="term" value="F:transcription cis-regulatory region binding"/>
    <property type="evidence" value="ECO:0007669"/>
    <property type="project" value="TreeGrafter"/>
</dbReference>
<dbReference type="Gene3D" id="6.10.250.690">
    <property type="match status" value="1"/>
</dbReference>
<evidence type="ECO:0000256" key="4">
    <source>
        <dbReference type="ARBA" id="ARBA00023012"/>
    </source>
</evidence>
<evidence type="ECO:0000313" key="15">
    <source>
        <dbReference type="Proteomes" id="UP000544107"/>
    </source>
</evidence>
<sequence>MTRVLLIDDDLEFTGLLCEYLTEEGFQADATDDGKKGIAMVEAGLTDIIVLDVMMPIMNGVDLLQKIRKSSEIPIMMLTARGDDKDRITGLDLGADDYVSKPCSPGELVARLRAILRRTGRPAQDQSLLPLKSGNLVLNPTSRQAQFEGVALTLTGTEYNLLELLVRNGGRVVSKQDISQSVFGRPLTPFDRRIDVHLSSVRQKLGLRADGQSWIQSVRGQGYILLRDA</sequence>
<keyword evidence="2" id="KW-0963">Cytoplasm</keyword>
<dbReference type="InterPro" id="IPR011006">
    <property type="entry name" value="CheY-like_superfamily"/>
</dbReference>
<keyword evidence="3 8" id="KW-0597">Phosphoprotein</keyword>
<dbReference type="EMBL" id="MKIN01000019">
    <property type="protein sequence ID" value="OLP51573.1"/>
    <property type="molecule type" value="Genomic_DNA"/>
</dbReference>
<dbReference type="PANTHER" id="PTHR48111">
    <property type="entry name" value="REGULATOR OF RPOS"/>
    <property type="match status" value="1"/>
</dbReference>
<dbReference type="CDD" id="cd00383">
    <property type="entry name" value="trans_reg_C"/>
    <property type="match status" value="1"/>
</dbReference>
<evidence type="ECO:0000313" key="12">
    <source>
        <dbReference type="EMBL" id="MBB4009954.1"/>
    </source>
</evidence>
<dbReference type="SUPFAM" id="SSF52172">
    <property type="entry name" value="CheY-like"/>
    <property type="match status" value="1"/>
</dbReference>
<dbReference type="PANTHER" id="PTHR48111:SF39">
    <property type="entry name" value="TRANSCRIPTIONAL REGULATORY PROTEIN CPXR"/>
    <property type="match status" value="1"/>
</dbReference>
<dbReference type="InterPro" id="IPR001867">
    <property type="entry name" value="OmpR/PhoB-type_DNA-bd"/>
</dbReference>
<evidence type="ECO:0000256" key="6">
    <source>
        <dbReference type="ARBA" id="ARBA00023125"/>
    </source>
</evidence>
<evidence type="ECO:0000256" key="7">
    <source>
        <dbReference type="ARBA" id="ARBA00023163"/>
    </source>
</evidence>
<dbReference type="STRING" id="887144.BJF91_16175"/>
<gene>
    <name evidence="13" type="ORF">BJF91_16175</name>
    <name evidence="12" type="ORF">GGQ71_004251</name>
</gene>
<dbReference type="RefSeq" id="WP_075613265.1">
    <property type="nucleotide sequence ID" value="NZ_JACIED010000006.1"/>
</dbReference>
<dbReference type="Proteomes" id="UP000544107">
    <property type="component" value="Unassembled WGS sequence"/>
</dbReference>
<protein>
    <submittedName>
        <fullName evidence="13">DNA-binding response regulator</fullName>
    </submittedName>
    <submittedName>
        <fullName evidence="12">Two-component system OmpR family response regulator/two-component system response regulator CpxR</fullName>
    </submittedName>
</protein>
<dbReference type="FunFam" id="3.40.50.2300:FF:000001">
    <property type="entry name" value="DNA-binding response regulator PhoB"/>
    <property type="match status" value="1"/>
</dbReference>
<feature type="domain" description="OmpR/PhoB-type" evidence="11">
    <location>
        <begin position="126"/>
        <end position="227"/>
    </location>
</feature>
<comment type="subcellular location">
    <subcellularLocation>
        <location evidence="1">Cytoplasm</location>
    </subcellularLocation>
</comment>
<dbReference type="Pfam" id="PF00486">
    <property type="entry name" value="Trans_reg_C"/>
    <property type="match status" value="1"/>
</dbReference>
<dbReference type="SMART" id="SM00448">
    <property type="entry name" value="REC"/>
    <property type="match status" value="1"/>
</dbReference>
<dbReference type="GO" id="GO:0032993">
    <property type="term" value="C:protein-DNA complex"/>
    <property type="evidence" value="ECO:0007669"/>
    <property type="project" value="TreeGrafter"/>
</dbReference>
<dbReference type="PROSITE" id="PS51755">
    <property type="entry name" value="OMPR_PHOB"/>
    <property type="match status" value="1"/>
</dbReference>
<evidence type="ECO:0000259" key="11">
    <source>
        <dbReference type="PROSITE" id="PS51755"/>
    </source>
</evidence>
<evidence type="ECO:0000259" key="10">
    <source>
        <dbReference type="PROSITE" id="PS50110"/>
    </source>
</evidence>
<comment type="caution">
    <text evidence="13">The sequence shown here is derived from an EMBL/GenBank/DDBJ whole genome shotgun (WGS) entry which is preliminary data.</text>
</comment>
<keyword evidence="5" id="KW-0805">Transcription regulation</keyword>
<keyword evidence="14" id="KW-1185">Reference proteome</keyword>
<feature type="modified residue" description="4-aspartylphosphate" evidence="8">
    <location>
        <position position="52"/>
    </location>
</feature>
<organism evidence="13 14">
    <name type="scientific">Allorhizobium taibaishanense</name>
    <dbReference type="NCBI Taxonomy" id="887144"/>
    <lineage>
        <taxon>Bacteria</taxon>
        <taxon>Pseudomonadati</taxon>
        <taxon>Pseudomonadota</taxon>
        <taxon>Alphaproteobacteria</taxon>
        <taxon>Hyphomicrobiales</taxon>
        <taxon>Rhizobiaceae</taxon>
        <taxon>Rhizobium/Agrobacterium group</taxon>
        <taxon>Allorhizobium</taxon>
    </lineage>
</organism>
<dbReference type="Gene3D" id="1.10.10.10">
    <property type="entry name" value="Winged helix-like DNA-binding domain superfamily/Winged helix DNA-binding domain"/>
    <property type="match status" value="1"/>
</dbReference>
<keyword evidence="4" id="KW-0902">Two-component regulatory system</keyword>
<dbReference type="OrthoDB" id="9784252at2"/>
<evidence type="ECO:0000256" key="3">
    <source>
        <dbReference type="ARBA" id="ARBA00022553"/>
    </source>
</evidence>
<feature type="DNA-binding region" description="OmpR/PhoB-type" evidence="9">
    <location>
        <begin position="126"/>
        <end position="227"/>
    </location>
</feature>
<evidence type="ECO:0000313" key="14">
    <source>
        <dbReference type="Proteomes" id="UP000185598"/>
    </source>
</evidence>
<dbReference type="SMART" id="SM00862">
    <property type="entry name" value="Trans_reg_C"/>
    <property type="match status" value="1"/>
</dbReference>
<dbReference type="PROSITE" id="PS50110">
    <property type="entry name" value="RESPONSE_REGULATORY"/>
    <property type="match status" value="1"/>
</dbReference>
<evidence type="ECO:0000256" key="5">
    <source>
        <dbReference type="ARBA" id="ARBA00023015"/>
    </source>
</evidence>
<dbReference type="InterPro" id="IPR001789">
    <property type="entry name" value="Sig_transdc_resp-reg_receiver"/>
</dbReference>
<reference evidence="13 14" key="1">
    <citation type="submission" date="2016-09" db="EMBL/GenBank/DDBJ databases">
        <title>Rhizobium oryziradicis sp. nov., isolated from the root of rice.</title>
        <authorList>
            <person name="Zhao J."/>
            <person name="Zhang X."/>
        </authorList>
    </citation>
    <scope>NUCLEOTIDE SEQUENCE [LARGE SCALE GENOMIC DNA]</scope>
    <source>
        <strain evidence="13 14">14971</strain>
    </source>
</reference>
<keyword evidence="6 9" id="KW-0238">DNA-binding</keyword>
<evidence type="ECO:0000256" key="9">
    <source>
        <dbReference type="PROSITE-ProRule" id="PRU01091"/>
    </source>
</evidence>
<dbReference type="GO" id="GO:0005829">
    <property type="term" value="C:cytosol"/>
    <property type="evidence" value="ECO:0007669"/>
    <property type="project" value="TreeGrafter"/>
</dbReference>
<dbReference type="InterPro" id="IPR036388">
    <property type="entry name" value="WH-like_DNA-bd_sf"/>
</dbReference>
<dbReference type="GO" id="GO:0006355">
    <property type="term" value="P:regulation of DNA-templated transcription"/>
    <property type="evidence" value="ECO:0007669"/>
    <property type="project" value="InterPro"/>
</dbReference>
<evidence type="ECO:0000313" key="13">
    <source>
        <dbReference type="EMBL" id="OLP51573.1"/>
    </source>
</evidence>
<reference evidence="12 15" key="2">
    <citation type="submission" date="2020-08" db="EMBL/GenBank/DDBJ databases">
        <title>Genomic Encyclopedia of Type Strains, Phase IV (KMG-IV): sequencing the most valuable type-strain genomes for metagenomic binning, comparative biology and taxonomic classification.</title>
        <authorList>
            <person name="Goeker M."/>
        </authorList>
    </citation>
    <scope>NUCLEOTIDE SEQUENCE [LARGE SCALE GENOMIC DNA]</scope>
    <source>
        <strain evidence="12 15">DSM 100021</strain>
    </source>
</reference>
<dbReference type="AlphaFoldDB" id="A0A1Q9A9K7"/>
<evidence type="ECO:0000256" key="8">
    <source>
        <dbReference type="PROSITE-ProRule" id="PRU00169"/>
    </source>
</evidence>
<dbReference type="Pfam" id="PF00072">
    <property type="entry name" value="Response_reg"/>
    <property type="match status" value="1"/>
</dbReference>
<dbReference type="InterPro" id="IPR039420">
    <property type="entry name" value="WalR-like"/>
</dbReference>
<dbReference type="GO" id="GO:0000156">
    <property type="term" value="F:phosphorelay response regulator activity"/>
    <property type="evidence" value="ECO:0007669"/>
    <property type="project" value="TreeGrafter"/>
</dbReference>
<proteinExistence type="predicted"/>
<name>A0A1Q9A9K7_9HYPH</name>
<dbReference type="EMBL" id="JACIED010000006">
    <property type="protein sequence ID" value="MBB4009954.1"/>
    <property type="molecule type" value="Genomic_DNA"/>
</dbReference>
<evidence type="ECO:0000256" key="1">
    <source>
        <dbReference type="ARBA" id="ARBA00004496"/>
    </source>
</evidence>
<evidence type="ECO:0000256" key="2">
    <source>
        <dbReference type="ARBA" id="ARBA00022490"/>
    </source>
</evidence>
<keyword evidence="7" id="KW-0804">Transcription</keyword>
<dbReference type="Gene3D" id="3.40.50.2300">
    <property type="match status" value="1"/>
</dbReference>
<dbReference type="Proteomes" id="UP000185598">
    <property type="component" value="Unassembled WGS sequence"/>
</dbReference>